<dbReference type="RefSeq" id="WP_152804919.1">
    <property type="nucleotide sequence ID" value="NZ_WHNX01000018.1"/>
</dbReference>
<keyword evidence="2" id="KW-1185">Reference proteome</keyword>
<gene>
    <name evidence="1" type="ORF">GC105_11565</name>
</gene>
<comment type="caution">
    <text evidence="1">The sequence shown here is derived from an EMBL/GenBank/DDBJ whole genome shotgun (WGS) entry which is preliminary data.</text>
</comment>
<evidence type="ECO:0000313" key="2">
    <source>
        <dbReference type="Proteomes" id="UP000440004"/>
    </source>
</evidence>
<dbReference type="Proteomes" id="UP000440004">
    <property type="component" value="Unassembled WGS sequence"/>
</dbReference>
<dbReference type="AlphaFoldDB" id="A0A6A7KB65"/>
<evidence type="ECO:0000313" key="1">
    <source>
        <dbReference type="EMBL" id="MPW26427.1"/>
    </source>
</evidence>
<protein>
    <submittedName>
        <fullName evidence="1">Uncharacterized protein</fullName>
    </submittedName>
</protein>
<sequence>MIYENTRENQSQFDKFWNSLAEVNKNLPKTCDQMAKQTLKELDLIKGDKVFSVQEVKDMIIKCLQGY</sequence>
<dbReference type="EMBL" id="WHNX01000018">
    <property type="protein sequence ID" value="MPW26427.1"/>
    <property type="molecule type" value="Genomic_DNA"/>
</dbReference>
<accession>A0A6A7KB65</accession>
<reference evidence="1 2" key="1">
    <citation type="submission" date="2019-10" db="EMBL/GenBank/DDBJ databases">
        <title>Alkalibaculum tamaniensis sp.nov., a new alkaliphilic acetogen, isolated on methoxylated aromatics from a mud volcano.</title>
        <authorList>
            <person name="Khomyakova M.A."/>
            <person name="Merkel A.Y."/>
            <person name="Bonch-Osmolovskaya E.A."/>
            <person name="Slobodkin A.I."/>
        </authorList>
    </citation>
    <scope>NUCLEOTIDE SEQUENCE [LARGE SCALE GENOMIC DNA]</scope>
    <source>
        <strain evidence="1 2">M08DMB</strain>
    </source>
</reference>
<proteinExistence type="predicted"/>
<name>A0A6A7KB65_9FIRM</name>
<organism evidence="1 2">
    <name type="scientific">Alkalibaculum sporogenes</name>
    <dbReference type="NCBI Taxonomy" id="2655001"/>
    <lineage>
        <taxon>Bacteria</taxon>
        <taxon>Bacillati</taxon>
        <taxon>Bacillota</taxon>
        <taxon>Clostridia</taxon>
        <taxon>Eubacteriales</taxon>
        <taxon>Eubacteriaceae</taxon>
        <taxon>Alkalibaculum</taxon>
    </lineage>
</organism>